<evidence type="ECO:0000256" key="6">
    <source>
        <dbReference type="SAM" id="Phobius"/>
    </source>
</evidence>
<gene>
    <name evidence="7" type="ORF">AWB64_04238</name>
</gene>
<dbReference type="InterPro" id="IPR050833">
    <property type="entry name" value="Poly_Biosynth_Transport"/>
</dbReference>
<keyword evidence="5 6" id="KW-0472">Membrane</keyword>
<feature type="transmembrane region" description="Helical" evidence="6">
    <location>
        <begin position="215"/>
        <end position="236"/>
    </location>
</feature>
<feature type="transmembrane region" description="Helical" evidence="6">
    <location>
        <begin position="356"/>
        <end position="379"/>
    </location>
</feature>
<keyword evidence="2" id="KW-1003">Cell membrane</keyword>
<dbReference type="AlphaFoldDB" id="A0A158H6X5"/>
<feature type="transmembrane region" description="Helical" evidence="6">
    <location>
        <begin position="251"/>
        <end position="270"/>
    </location>
</feature>
<feature type="transmembrane region" description="Helical" evidence="6">
    <location>
        <begin position="145"/>
        <end position="163"/>
    </location>
</feature>
<reference evidence="7 8" key="1">
    <citation type="submission" date="2016-01" db="EMBL/GenBank/DDBJ databases">
        <authorList>
            <person name="Oliw E.H."/>
        </authorList>
    </citation>
    <scope>NUCLEOTIDE SEQUENCE [LARGE SCALE GENOMIC DNA]</scope>
    <source>
        <strain evidence="7">LMG 22029</strain>
    </source>
</reference>
<keyword evidence="4 6" id="KW-1133">Transmembrane helix</keyword>
<dbReference type="PANTHER" id="PTHR30250:SF11">
    <property type="entry name" value="O-ANTIGEN TRANSPORTER-RELATED"/>
    <property type="match status" value="1"/>
</dbReference>
<dbReference type="GO" id="GO:0005886">
    <property type="term" value="C:plasma membrane"/>
    <property type="evidence" value="ECO:0007669"/>
    <property type="project" value="UniProtKB-SubCell"/>
</dbReference>
<organism evidence="7 8">
    <name type="scientific">Caballeronia sordidicola</name>
    <name type="common">Burkholderia sordidicola</name>
    <dbReference type="NCBI Taxonomy" id="196367"/>
    <lineage>
        <taxon>Bacteria</taxon>
        <taxon>Pseudomonadati</taxon>
        <taxon>Pseudomonadota</taxon>
        <taxon>Betaproteobacteria</taxon>
        <taxon>Burkholderiales</taxon>
        <taxon>Burkholderiaceae</taxon>
        <taxon>Caballeronia</taxon>
    </lineage>
</organism>
<dbReference type="EMBL" id="FCOC02000014">
    <property type="protein sequence ID" value="SAL40055.1"/>
    <property type="molecule type" value="Genomic_DNA"/>
</dbReference>
<keyword evidence="3 6" id="KW-0812">Transmembrane</keyword>
<feature type="transmembrane region" description="Helical" evidence="6">
    <location>
        <begin position="9"/>
        <end position="31"/>
    </location>
</feature>
<sequence length="438" mass="46702">MDKKENAKILVFVYGGYVMRYLYLIIVIPFYGRVLGVTEYGRVLAAMSLMNVIWMLASYGFTFVGMRDVAKSPECSHHNAVFSLHSSARVFTGAVGLAVGVIATMCSPTLSERPLMGLLATLLGLVSALNLGWLFQGRQRFRTPIIIEVIGFAISLVLILSIVRGPQDSVWVVASLLIAGVISSVISYGLTFAHVGLPRFKVSGVMDLMRGSTMLFAYSTGSAVLTASSTYLLTLLSSPDQVGYFGAAERFATIGLSLMGPAAQVFIPTISRQLAQGDTEGARASSRRGATLLMGYGLLALLAALSLSPFLMPLILGKAFTPSAHVLQCLALMFPFAAFNEFVAFYVFVPRQKDRLLAIAGITSGFANLVAALFLAPLYGAIGMAIARVIGEAALTVMLIGLMIRSDMIGLLPGVGRASAMARVARGAFQHAENGKNK</sequence>
<dbReference type="InterPro" id="IPR002797">
    <property type="entry name" value="Polysacc_synth"/>
</dbReference>
<feature type="transmembrane region" description="Helical" evidence="6">
    <location>
        <begin position="291"/>
        <end position="312"/>
    </location>
</feature>
<evidence type="ECO:0000256" key="3">
    <source>
        <dbReference type="ARBA" id="ARBA00022692"/>
    </source>
</evidence>
<evidence type="ECO:0000256" key="5">
    <source>
        <dbReference type="ARBA" id="ARBA00023136"/>
    </source>
</evidence>
<feature type="transmembrane region" description="Helical" evidence="6">
    <location>
        <begin position="385"/>
        <end position="404"/>
    </location>
</feature>
<feature type="transmembrane region" description="Helical" evidence="6">
    <location>
        <begin position="43"/>
        <end position="66"/>
    </location>
</feature>
<dbReference type="PANTHER" id="PTHR30250">
    <property type="entry name" value="PST FAMILY PREDICTED COLANIC ACID TRANSPORTER"/>
    <property type="match status" value="1"/>
</dbReference>
<dbReference type="Pfam" id="PF01943">
    <property type="entry name" value="Polysacc_synt"/>
    <property type="match status" value="1"/>
</dbReference>
<evidence type="ECO:0000256" key="1">
    <source>
        <dbReference type="ARBA" id="ARBA00004651"/>
    </source>
</evidence>
<dbReference type="OrthoDB" id="8990394at2"/>
<evidence type="ECO:0000313" key="8">
    <source>
        <dbReference type="Proteomes" id="UP000054893"/>
    </source>
</evidence>
<evidence type="ECO:0000256" key="4">
    <source>
        <dbReference type="ARBA" id="ARBA00022989"/>
    </source>
</evidence>
<protein>
    <submittedName>
        <fullName evidence="7">Polysaccharide biosynthesis protein</fullName>
    </submittedName>
</protein>
<evidence type="ECO:0000256" key="2">
    <source>
        <dbReference type="ARBA" id="ARBA00022475"/>
    </source>
</evidence>
<dbReference type="RefSeq" id="WP_060857324.1">
    <property type="nucleotide sequence ID" value="NZ_FCOC02000014.1"/>
</dbReference>
<evidence type="ECO:0000313" key="7">
    <source>
        <dbReference type="EMBL" id="SAL40055.1"/>
    </source>
</evidence>
<feature type="transmembrane region" description="Helical" evidence="6">
    <location>
        <begin position="324"/>
        <end position="349"/>
    </location>
</feature>
<feature type="transmembrane region" description="Helical" evidence="6">
    <location>
        <begin position="87"/>
        <end position="110"/>
    </location>
</feature>
<feature type="transmembrane region" description="Helical" evidence="6">
    <location>
        <begin position="116"/>
        <end position="133"/>
    </location>
</feature>
<name>A0A158H6X5_CABSO</name>
<proteinExistence type="predicted"/>
<comment type="subcellular location">
    <subcellularLocation>
        <location evidence="1">Cell membrane</location>
        <topology evidence="1">Multi-pass membrane protein</topology>
    </subcellularLocation>
</comment>
<accession>A0A158H6X5</accession>
<dbReference type="Proteomes" id="UP000054893">
    <property type="component" value="Unassembled WGS sequence"/>
</dbReference>
<feature type="transmembrane region" description="Helical" evidence="6">
    <location>
        <begin position="169"/>
        <end position="195"/>
    </location>
</feature>